<dbReference type="Gene3D" id="1.50.10.10">
    <property type="match status" value="1"/>
</dbReference>
<dbReference type="EMBL" id="KI669459">
    <property type="protein sequence ID" value="OCF60378.1"/>
    <property type="molecule type" value="Genomic_DNA"/>
</dbReference>
<name>A0A1B9IXX8_9TREE</name>
<gene>
    <name evidence="1" type="ORF">L486_00011</name>
</gene>
<dbReference type="InterPro" id="IPR012341">
    <property type="entry name" value="6hp_glycosidase-like_sf"/>
</dbReference>
<dbReference type="Proteomes" id="UP000092583">
    <property type="component" value="Unassembled WGS sequence"/>
</dbReference>
<reference evidence="2" key="2">
    <citation type="submission" date="2013-12" db="EMBL/GenBank/DDBJ databases">
        <title>Evolution of pathogenesis and genome organization in the Tremellales.</title>
        <authorList>
            <person name="Cuomo C."/>
            <person name="Litvintseva A."/>
            <person name="Heitman J."/>
            <person name="Chen Y."/>
            <person name="Sun S."/>
            <person name="Springer D."/>
            <person name="Dromer F."/>
            <person name="Young S."/>
            <person name="Zeng Q."/>
            <person name="Chapman S."/>
            <person name="Gujja S."/>
            <person name="Saif S."/>
            <person name="Birren B."/>
        </authorList>
    </citation>
    <scope>NUCLEOTIDE SEQUENCE [LARGE SCALE GENOMIC DNA]</scope>
    <source>
        <strain evidence="2">CBS 10435</strain>
    </source>
</reference>
<evidence type="ECO:0000313" key="2">
    <source>
        <dbReference type="Proteomes" id="UP000092583"/>
    </source>
</evidence>
<reference evidence="1 2" key="1">
    <citation type="submission" date="2013-07" db="EMBL/GenBank/DDBJ databases">
        <title>The Genome Sequence of Kwoniella mangroviensis CBS10435.</title>
        <authorList>
            <consortium name="The Broad Institute Genome Sequencing Platform"/>
            <person name="Cuomo C."/>
            <person name="Litvintseva A."/>
            <person name="Chen Y."/>
            <person name="Heitman J."/>
            <person name="Sun S."/>
            <person name="Springer D."/>
            <person name="Dromer F."/>
            <person name="Young S.K."/>
            <person name="Zeng Q."/>
            <person name="Gargeya S."/>
            <person name="Fitzgerald M."/>
            <person name="Abouelleil A."/>
            <person name="Alvarado L."/>
            <person name="Berlin A.M."/>
            <person name="Chapman S.B."/>
            <person name="Dewar J."/>
            <person name="Goldberg J."/>
            <person name="Griggs A."/>
            <person name="Gujja S."/>
            <person name="Hansen M."/>
            <person name="Howarth C."/>
            <person name="Imamovic A."/>
            <person name="Larimer J."/>
            <person name="McCowan C."/>
            <person name="Murphy C."/>
            <person name="Pearson M."/>
            <person name="Priest M."/>
            <person name="Roberts A."/>
            <person name="Saif S."/>
            <person name="Shea T."/>
            <person name="Sykes S."/>
            <person name="Wortman J."/>
            <person name="Nusbaum C."/>
            <person name="Birren B."/>
        </authorList>
    </citation>
    <scope>NUCLEOTIDE SEQUENCE [LARGE SCALE GENOMIC DNA]</scope>
    <source>
        <strain evidence="1 2">CBS 10435</strain>
    </source>
</reference>
<dbReference type="GO" id="GO:0005975">
    <property type="term" value="P:carbohydrate metabolic process"/>
    <property type="evidence" value="ECO:0007669"/>
    <property type="project" value="InterPro"/>
</dbReference>
<organism evidence="1 2">
    <name type="scientific">Kwoniella mangroviensis CBS 10435</name>
    <dbReference type="NCBI Taxonomy" id="1331196"/>
    <lineage>
        <taxon>Eukaryota</taxon>
        <taxon>Fungi</taxon>
        <taxon>Dikarya</taxon>
        <taxon>Basidiomycota</taxon>
        <taxon>Agaricomycotina</taxon>
        <taxon>Tremellomycetes</taxon>
        <taxon>Tremellales</taxon>
        <taxon>Cryptococcaceae</taxon>
        <taxon>Kwoniella</taxon>
    </lineage>
</organism>
<dbReference type="GO" id="GO:0005886">
    <property type="term" value="C:plasma membrane"/>
    <property type="evidence" value="ECO:0007669"/>
    <property type="project" value="TreeGrafter"/>
</dbReference>
<dbReference type="GO" id="GO:0031179">
    <property type="term" value="P:peptide modification"/>
    <property type="evidence" value="ECO:0007669"/>
    <property type="project" value="InterPro"/>
</dbReference>
<proteinExistence type="predicted"/>
<dbReference type="SUPFAM" id="SSF158745">
    <property type="entry name" value="LanC-like"/>
    <property type="match status" value="1"/>
</dbReference>
<sequence length="167" mass="18993">MAAYRNDPEDPPNSLSLEKILNRLKYCKKADAYDKLFYGRVGYLYDLQFLRSHLPPSILPREISSLPGESVKLISQSGISLSSEILPDDPPLLRKWHDKTCLGAAHGMLGILTILMPEHRIFHHGDVLTEEDLRMLERTVDWLIRQRDNEGNLPSSLENSGGKNGWK</sequence>
<dbReference type="PANTHER" id="PTHR12736:SF7">
    <property type="entry name" value="LANC-LIKE PROTEIN 3"/>
    <property type="match status" value="1"/>
</dbReference>
<dbReference type="Pfam" id="PF05147">
    <property type="entry name" value="LANC_like"/>
    <property type="match status" value="1"/>
</dbReference>
<evidence type="ECO:0000313" key="1">
    <source>
        <dbReference type="EMBL" id="OCF60378.1"/>
    </source>
</evidence>
<protein>
    <submittedName>
        <fullName evidence="1">Uncharacterized protein</fullName>
    </submittedName>
</protein>
<accession>A0A1B9IXX8</accession>
<dbReference type="InterPro" id="IPR007822">
    <property type="entry name" value="LANC-like"/>
</dbReference>
<dbReference type="PANTHER" id="PTHR12736">
    <property type="entry name" value="LANC-LIKE PROTEIN"/>
    <property type="match status" value="1"/>
</dbReference>
<dbReference type="PRINTS" id="PR01950">
    <property type="entry name" value="LANCSUPER"/>
</dbReference>
<keyword evidence="2" id="KW-1185">Reference proteome</keyword>
<dbReference type="AlphaFoldDB" id="A0A1B9IXX8"/>
<dbReference type="OrthoDB" id="10257263at2759"/>